<accession>A0ABW0JDG3</accession>
<comment type="caution">
    <text evidence="2">The sequence shown here is derived from an EMBL/GenBank/DDBJ whole genome shotgun (WGS) entry which is preliminary data.</text>
</comment>
<evidence type="ECO:0000313" key="2">
    <source>
        <dbReference type="EMBL" id="MFC5430875.1"/>
    </source>
</evidence>
<feature type="transmembrane region" description="Helical" evidence="1">
    <location>
        <begin position="149"/>
        <end position="169"/>
    </location>
</feature>
<dbReference type="Proteomes" id="UP001596103">
    <property type="component" value="Unassembled WGS sequence"/>
</dbReference>
<sequence>MNQPSGNVVRFTAWSAIIGGILAYLTMGLLLTATGSDSGMIVNGAAMLALPADMRELYRWSMLADTFGFYLPFLVIGGYFLHAFREELGALVTMVAFAIVLYVMVGVTGALTQAGIIHPLADLYAGGDQATRVAAAAAWTAVSHAAQNGLWWIEGPLVLFFGSIIASVLKKNGWKGTILLKIASGFYGLFFVFGFFLDLEEVSSTCEMIGVLVLPAWMLLFGWQLLRRPGTRVESSPTLA</sequence>
<keyword evidence="1" id="KW-0472">Membrane</keyword>
<dbReference type="RefSeq" id="WP_377713691.1">
    <property type="nucleotide sequence ID" value="NZ_JBHSMP010000025.1"/>
</dbReference>
<name>A0ABW0JDG3_9BURK</name>
<gene>
    <name evidence="2" type="ORF">ACFPTO_19035</name>
</gene>
<feature type="transmembrane region" description="Helical" evidence="1">
    <location>
        <begin position="88"/>
        <end position="111"/>
    </location>
</feature>
<dbReference type="EMBL" id="JBHSMP010000025">
    <property type="protein sequence ID" value="MFC5430875.1"/>
    <property type="molecule type" value="Genomic_DNA"/>
</dbReference>
<evidence type="ECO:0000256" key="1">
    <source>
        <dbReference type="SAM" id="Phobius"/>
    </source>
</evidence>
<keyword evidence="3" id="KW-1185">Reference proteome</keyword>
<feature type="transmembrane region" description="Helical" evidence="1">
    <location>
        <begin position="178"/>
        <end position="196"/>
    </location>
</feature>
<keyword evidence="1" id="KW-0812">Transmembrane</keyword>
<proteinExistence type="predicted"/>
<reference evidence="3" key="1">
    <citation type="journal article" date="2019" name="Int. J. Syst. Evol. Microbiol.">
        <title>The Global Catalogue of Microorganisms (GCM) 10K type strain sequencing project: providing services to taxonomists for standard genome sequencing and annotation.</title>
        <authorList>
            <consortium name="The Broad Institute Genomics Platform"/>
            <consortium name="The Broad Institute Genome Sequencing Center for Infectious Disease"/>
            <person name="Wu L."/>
            <person name="Ma J."/>
        </authorList>
    </citation>
    <scope>NUCLEOTIDE SEQUENCE [LARGE SCALE GENOMIC DNA]</scope>
    <source>
        <strain evidence="3">CCUG 56042</strain>
    </source>
</reference>
<feature type="transmembrane region" description="Helical" evidence="1">
    <location>
        <begin position="12"/>
        <end position="33"/>
    </location>
</feature>
<evidence type="ECO:0008006" key="4">
    <source>
        <dbReference type="Google" id="ProtNLM"/>
    </source>
</evidence>
<organism evidence="2 3">
    <name type="scientific">Paraburkholderia denitrificans</name>
    <dbReference type="NCBI Taxonomy" id="694025"/>
    <lineage>
        <taxon>Bacteria</taxon>
        <taxon>Pseudomonadati</taxon>
        <taxon>Pseudomonadota</taxon>
        <taxon>Betaproteobacteria</taxon>
        <taxon>Burkholderiales</taxon>
        <taxon>Burkholderiaceae</taxon>
        <taxon>Paraburkholderia</taxon>
    </lineage>
</organism>
<feature type="transmembrane region" description="Helical" evidence="1">
    <location>
        <begin position="208"/>
        <end position="226"/>
    </location>
</feature>
<protein>
    <recommendedName>
        <fullName evidence="4">DUF4386 domain-containing protein</fullName>
    </recommendedName>
</protein>
<feature type="transmembrane region" description="Helical" evidence="1">
    <location>
        <begin position="57"/>
        <end position="81"/>
    </location>
</feature>
<keyword evidence="1" id="KW-1133">Transmembrane helix</keyword>
<evidence type="ECO:0000313" key="3">
    <source>
        <dbReference type="Proteomes" id="UP001596103"/>
    </source>
</evidence>